<accession>A0AAW1Q9H7</accession>
<dbReference type="Pfam" id="PF24289">
    <property type="entry name" value="DUF7477"/>
    <property type="match status" value="1"/>
</dbReference>
<dbReference type="SMART" id="SM00220">
    <property type="entry name" value="S_TKc"/>
    <property type="match status" value="1"/>
</dbReference>
<name>A0AAW1Q9H7_9CHLO</name>
<evidence type="ECO:0000256" key="3">
    <source>
        <dbReference type="SAM" id="MobiDB-lite"/>
    </source>
</evidence>
<dbReference type="PROSITE" id="PS00107">
    <property type="entry name" value="PROTEIN_KINASE_ATP"/>
    <property type="match status" value="1"/>
</dbReference>
<dbReference type="PROSITE" id="PS50011">
    <property type="entry name" value="PROTEIN_KINASE_DOM"/>
    <property type="match status" value="1"/>
</dbReference>
<comment type="similarity">
    <text evidence="1">Belongs to the protein kinase superfamily. CK1 Ser/Thr protein kinase family. Casein kinase I subfamily.</text>
</comment>
<evidence type="ECO:0000256" key="2">
    <source>
        <dbReference type="PROSITE-ProRule" id="PRU10141"/>
    </source>
</evidence>
<dbReference type="PANTHER" id="PTHR11909">
    <property type="entry name" value="CASEIN KINASE-RELATED"/>
    <property type="match status" value="1"/>
</dbReference>
<gene>
    <name evidence="5" type="ORF">WJX72_007616</name>
</gene>
<feature type="compositionally biased region" description="Basic residues" evidence="3">
    <location>
        <begin position="32"/>
        <end position="48"/>
    </location>
</feature>
<dbReference type="InterPro" id="IPR011009">
    <property type="entry name" value="Kinase-like_dom_sf"/>
</dbReference>
<keyword evidence="2" id="KW-0547">Nucleotide-binding</keyword>
<keyword evidence="2" id="KW-0067">ATP-binding</keyword>
<reference evidence="5 6" key="1">
    <citation type="journal article" date="2024" name="Nat. Commun.">
        <title>Phylogenomics reveals the evolutionary origins of lichenization in chlorophyte algae.</title>
        <authorList>
            <person name="Puginier C."/>
            <person name="Libourel C."/>
            <person name="Otte J."/>
            <person name="Skaloud P."/>
            <person name="Haon M."/>
            <person name="Grisel S."/>
            <person name="Petersen M."/>
            <person name="Berrin J.G."/>
            <person name="Delaux P.M."/>
            <person name="Dal Grande F."/>
            <person name="Keller J."/>
        </authorList>
    </citation>
    <scope>NUCLEOTIDE SEQUENCE [LARGE SCALE GENOMIC DNA]</scope>
    <source>
        <strain evidence="5 6">SAG 2043</strain>
    </source>
</reference>
<dbReference type="InterPro" id="IPR055900">
    <property type="entry name" value="DUF7477"/>
</dbReference>
<evidence type="ECO:0000313" key="5">
    <source>
        <dbReference type="EMBL" id="KAK9818132.1"/>
    </source>
</evidence>
<dbReference type="InterPro" id="IPR050235">
    <property type="entry name" value="CK1_Ser-Thr_kinase"/>
</dbReference>
<dbReference type="Pfam" id="PF00069">
    <property type="entry name" value="Pkinase"/>
    <property type="match status" value="1"/>
</dbReference>
<dbReference type="InterPro" id="IPR017441">
    <property type="entry name" value="Protein_kinase_ATP_BS"/>
</dbReference>
<comment type="caution">
    <text evidence="5">The sequence shown here is derived from an EMBL/GenBank/DDBJ whole genome shotgun (WGS) entry which is preliminary data.</text>
</comment>
<feature type="compositionally biased region" description="Low complexity" evidence="3">
    <location>
        <begin position="117"/>
        <end position="127"/>
    </location>
</feature>
<organism evidence="5 6">
    <name type="scientific">[Myrmecia] bisecta</name>
    <dbReference type="NCBI Taxonomy" id="41462"/>
    <lineage>
        <taxon>Eukaryota</taxon>
        <taxon>Viridiplantae</taxon>
        <taxon>Chlorophyta</taxon>
        <taxon>core chlorophytes</taxon>
        <taxon>Trebouxiophyceae</taxon>
        <taxon>Trebouxiales</taxon>
        <taxon>Trebouxiaceae</taxon>
        <taxon>Myrmecia</taxon>
    </lineage>
</organism>
<evidence type="ECO:0000313" key="6">
    <source>
        <dbReference type="Proteomes" id="UP001489004"/>
    </source>
</evidence>
<dbReference type="InterPro" id="IPR000719">
    <property type="entry name" value="Prot_kinase_dom"/>
</dbReference>
<protein>
    <recommendedName>
        <fullName evidence="4">Protein kinase domain-containing protein</fullName>
    </recommendedName>
</protein>
<dbReference type="Proteomes" id="UP001489004">
    <property type="component" value="Unassembled WGS sequence"/>
</dbReference>
<dbReference type="AlphaFoldDB" id="A0AAW1Q9H7"/>
<dbReference type="CDD" id="cd14016">
    <property type="entry name" value="STKc_CK1"/>
    <property type="match status" value="1"/>
</dbReference>
<feature type="domain" description="Protein kinase" evidence="4">
    <location>
        <begin position="149"/>
        <end position="427"/>
    </location>
</feature>
<proteinExistence type="inferred from homology"/>
<feature type="binding site" evidence="2">
    <location>
        <position position="186"/>
    </location>
    <ligand>
        <name>ATP</name>
        <dbReference type="ChEBI" id="CHEBI:30616"/>
    </ligand>
</feature>
<dbReference type="SUPFAM" id="SSF56112">
    <property type="entry name" value="Protein kinase-like (PK-like)"/>
    <property type="match status" value="1"/>
</dbReference>
<feature type="region of interest" description="Disordered" evidence="3">
    <location>
        <begin position="26"/>
        <end position="140"/>
    </location>
</feature>
<dbReference type="EMBL" id="JALJOR010000004">
    <property type="protein sequence ID" value="KAK9818132.1"/>
    <property type="molecule type" value="Genomic_DNA"/>
</dbReference>
<keyword evidence="6" id="KW-1185">Reference proteome</keyword>
<dbReference type="GO" id="GO:0004672">
    <property type="term" value="F:protein kinase activity"/>
    <property type="evidence" value="ECO:0007669"/>
    <property type="project" value="InterPro"/>
</dbReference>
<dbReference type="GO" id="GO:0005524">
    <property type="term" value="F:ATP binding"/>
    <property type="evidence" value="ECO:0007669"/>
    <property type="project" value="UniProtKB-UniRule"/>
</dbReference>
<dbReference type="Gene3D" id="1.10.510.10">
    <property type="entry name" value="Transferase(Phosphotransferase) domain 1"/>
    <property type="match status" value="1"/>
</dbReference>
<evidence type="ECO:0000259" key="4">
    <source>
        <dbReference type="PROSITE" id="PS50011"/>
    </source>
</evidence>
<sequence length="726" mass="80570">MEQPGPRRPRLAAKAAAAKIAADFECANNRTNAKRKAGATPRTARKTPLKGPGVNTVHTGSNRSSDEQVSENSVEDIGDETFDPRAKNVPRTESPRCKKRRAAQPAGMKVKVTTPRAKPAPAGAPAAAEEEDDSFPVPPKVQVGNSPVYLVDRRLGKGGFGQVFLGKRIPSKRLVNDPKPAQVALKFEHKSSKGCCANGNPYEWTVYSALGDTYGVPRMHFKGTEGDFNIMVMDLLGPSLWDLWSKEGQKLTEKYVACIAMEALQILEALHAKGWVHGDVKPENFLLGPPGTPQADKLYLVDLGLAMKYKDTRGAHVKYDQKPDDFRGTIRYASVHAHLGRTASRRDDLESLAYTLLFLLDGRLPWQGFQGDNKGFQVCRKKMGCSAEVLCKERTEPFRKFTEVVMSLKFDEDPKYAACIALFEPLVLTIPRPIACDSAIKVGQKRGRQEMAELDVGQKRGRQEMAELDVGADGQPRKRLRSGYPGCQWISVYNKHKPMKQRYHYNVGATRMEVHVKKGLSDGLFISAVGCAADLWALIMDAGTGFTAQIYKVSHNLFLPKEWIVEQWDAGFYITAVAGSTSHSALVVMSQGTKYTQQSYKVSDVFPFEWIKKKWRENFHITCIATAGSQWAVVMSRAAGYMAQCVELDFLYPSEGVHRRWDEGFRITGCAATPDQTALVLSKPRKAPADETQETLRTTTFPSQHVKDKWAKDLYLSGIAFGRTVS</sequence>
<evidence type="ECO:0000256" key="1">
    <source>
        <dbReference type="ARBA" id="ARBA00005926"/>
    </source>
</evidence>